<proteinExistence type="predicted"/>
<dbReference type="InterPro" id="IPR024760">
    <property type="entry name" value="HTH_dom_conjug_TS-like"/>
</dbReference>
<name>A0A0A1MCC9_9BACI</name>
<evidence type="ECO:0000313" key="2">
    <source>
        <dbReference type="EMBL" id="CEI83015.1"/>
    </source>
</evidence>
<dbReference type="STRING" id="545501.BN997_02904"/>
<dbReference type="AlphaFoldDB" id="A0A0A1MCC9"/>
<accession>A0A0A1MCC9</accession>
<dbReference type="Proteomes" id="UP000040453">
    <property type="component" value="Unassembled WGS sequence"/>
</dbReference>
<dbReference type="Pfam" id="PF12645">
    <property type="entry name" value="HTH_16"/>
    <property type="match status" value="1"/>
</dbReference>
<gene>
    <name evidence="2" type="ORF">BN997_02904</name>
</gene>
<organism evidence="2 3">
    <name type="scientific">Oceanobacillus oncorhynchi</name>
    <dbReference type="NCBI Taxonomy" id="545501"/>
    <lineage>
        <taxon>Bacteria</taxon>
        <taxon>Bacillati</taxon>
        <taxon>Bacillota</taxon>
        <taxon>Bacilli</taxon>
        <taxon>Bacillales</taxon>
        <taxon>Bacillaceae</taxon>
        <taxon>Oceanobacillus</taxon>
    </lineage>
</organism>
<reference evidence="2 3" key="1">
    <citation type="submission" date="2014-11" db="EMBL/GenBank/DDBJ databases">
        <authorList>
            <person name="Urmite Genomes Urmite Genomes"/>
        </authorList>
    </citation>
    <scope>NUCLEOTIDE SEQUENCE [LARGE SCALE GENOMIC DNA]</scope>
    <source>
        <strain evidence="2 3">Oc5</strain>
    </source>
</reference>
<feature type="domain" description="Helix-turn-helix conjugative transposon-like" evidence="1">
    <location>
        <begin position="19"/>
        <end position="83"/>
    </location>
</feature>
<evidence type="ECO:0000313" key="3">
    <source>
        <dbReference type="Proteomes" id="UP000040453"/>
    </source>
</evidence>
<dbReference type="EMBL" id="CDGG01000001">
    <property type="protein sequence ID" value="CEI83015.1"/>
    <property type="molecule type" value="Genomic_DNA"/>
</dbReference>
<sequence length="85" mass="9742">MMDQNQLISLNSVNELLPFSIIAEASKGEVEAINAVLKHYEPYINKLSLRLVQDDFGASQMVVDDYTRRRLETKLITAILRFELT</sequence>
<keyword evidence="3" id="KW-1185">Reference proteome</keyword>
<evidence type="ECO:0000259" key="1">
    <source>
        <dbReference type="Pfam" id="PF12645"/>
    </source>
</evidence>
<protein>
    <submittedName>
        <fullName evidence="2">Helix-turn-helix domain protein</fullName>
    </submittedName>
</protein>